<feature type="domain" description="Transglycosylase SLT" evidence="1">
    <location>
        <begin position="12"/>
        <end position="196"/>
    </location>
</feature>
<dbReference type="InterPro" id="IPR023346">
    <property type="entry name" value="Lysozyme-like_dom_sf"/>
</dbReference>
<dbReference type="Pfam" id="PF19489">
    <property type="entry name" value="SLT_4"/>
    <property type="match status" value="1"/>
</dbReference>
<evidence type="ECO:0000259" key="1">
    <source>
        <dbReference type="Pfam" id="PF19489"/>
    </source>
</evidence>
<dbReference type="EMBL" id="FWFK01000005">
    <property type="protein sequence ID" value="SLN60484.1"/>
    <property type="molecule type" value="Genomic_DNA"/>
</dbReference>
<accession>A0A1X6ZTG7</accession>
<protein>
    <recommendedName>
        <fullName evidence="1">Transglycosylase SLT domain-containing protein</fullName>
    </recommendedName>
</protein>
<sequence length="197" mass="22686">MRHFLRGPLRAMVVVLLAASCGGGGYNSPPRNLDDACALVRERPEYFRAFKRTERKWGVPVHVQMATIHQESKFDGDARTPFRYSLGVIPIGRQSSAFGYSQALDGTWEEYQDGHGGRRTRRDRIDDATDFMGWYMRQTRDSLGIPLTDARNQYLAYHEGRTGYARGSYNQKAWLVRVADKVDQRSRMYQAQLVRCR</sequence>
<dbReference type="PROSITE" id="PS51257">
    <property type="entry name" value="PROKAR_LIPOPROTEIN"/>
    <property type="match status" value="1"/>
</dbReference>
<dbReference type="Proteomes" id="UP000193570">
    <property type="component" value="Unassembled WGS sequence"/>
</dbReference>
<evidence type="ECO:0000313" key="2">
    <source>
        <dbReference type="EMBL" id="SLN60484.1"/>
    </source>
</evidence>
<dbReference type="SUPFAM" id="SSF53955">
    <property type="entry name" value="Lysozyme-like"/>
    <property type="match status" value="1"/>
</dbReference>
<gene>
    <name evidence="2" type="ORF">ROJ8625_03070</name>
</gene>
<dbReference type="AlphaFoldDB" id="A0A1X6ZTG7"/>
<dbReference type="Gene3D" id="1.10.530.10">
    <property type="match status" value="1"/>
</dbReference>
<organism evidence="2 3">
    <name type="scientific">Roseivivax jejudonensis</name>
    <dbReference type="NCBI Taxonomy" id="1529041"/>
    <lineage>
        <taxon>Bacteria</taxon>
        <taxon>Pseudomonadati</taxon>
        <taxon>Pseudomonadota</taxon>
        <taxon>Alphaproteobacteria</taxon>
        <taxon>Rhodobacterales</taxon>
        <taxon>Roseobacteraceae</taxon>
        <taxon>Roseivivax</taxon>
    </lineage>
</organism>
<name>A0A1X6ZTG7_9RHOB</name>
<dbReference type="RefSeq" id="WP_085792728.1">
    <property type="nucleotide sequence ID" value="NZ_FWFK01000005.1"/>
</dbReference>
<reference evidence="2 3" key="1">
    <citation type="submission" date="2017-03" db="EMBL/GenBank/DDBJ databases">
        <authorList>
            <person name="Afonso C.L."/>
            <person name="Miller P.J."/>
            <person name="Scott M.A."/>
            <person name="Spackman E."/>
            <person name="Goraichik I."/>
            <person name="Dimitrov K.M."/>
            <person name="Suarez D.L."/>
            <person name="Swayne D.E."/>
        </authorList>
    </citation>
    <scope>NUCLEOTIDE SEQUENCE [LARGE SCALE GENOMIC DNA]</scope>
    <source>
        <strain evidence="2 3">CECT 8625</strain>
    </source>
</reference>
<evidence type="ECO:0000313" key="3">
    <source>
        <dbReference type="Proteomes" id="UP000193570"/>
    </source>
</evidence>
<dbReference type="OrthoDB" id="9789144at2"/>
<proteinExistence type="predicted"/>
<dbReference type="InterPro" id="IPR045795">
    <property type="entry name" value="SLT_4"/>
</dbReference>
<keyword evidence="3" id="KW-1185">Reference proteome</keyword>